<reference evidence="3 4" key="1">
    <citation type="journal article" date="2015" name="Nature">
        <title>rRNA introns, odd ribosomes, and small enigmatic genomes across a large radiation of phyla.</title>
        <authorList>
            <person name="Brown C.T."/>
            <person name="Hug L.A."/>
            <person name="Thomas B.C."/>
            <person name="Sharon I."/>
            <person name="Castelle C.J."/>
            <person name="Singh A."/>
            <person name="Wilkins M.J."/>
            <person name="Williams K.H."/>
            <person name="Banfield J.F."/>
        </authorList>
    </citation>
    <scope>NUCLEOTIDE SEQUENCE [LARGE SCALE GENOMIC DNA]</scope>
</reference>
<keyword evidence="1" id="KW-1133">Transmembrane helix</keyword>
<comment type="caution">
    <text evidence="3">The sequence shown here is derived from an EMBL/GenBank/DDBJ whole genome shotgun (WGS) entry which is preliminary data.</text>
</comment>
<evidence type="ECO:0000313" key="4">
    <source>
        <dbReference type="Proteomes" id="UP000034849"/>
    </source>
</evidence>
<evidence type="ECO:0000256" key="1">
    <source>
        <dbReference type="SAM" id="Phobius"/>
    </source>
</evidence>
<dbReference type="SMART" id="SM00909">
    <property type="entry name" value="Germane"/>
    <property type="match status" value="1"/>
</dbReference>
<sequence>MFKTKNLAVILLVVFFLIIGIVLLIKFEQKPIDLSDDVNNLPATNTDYDQYLDREVPTSTILYYNNELLQIYTPLAGQKVLSPLVIKGLAPSTWFFEASFPVKLFNTNGKELGVGIAEAQTDWMQPGLIPFTAFINFSSPIDTEEGMLVFLADNPSGLPENDKSVTMPIKFFNNEDGQLVKLYFSNGKLNPNIQDCSLVFPVERLINKTPAIGQKALELLLAGVYENEKTAGYVTTLNPDVKLLSLKIINNIAYADFDEALQYQVGGSCRVGMIISQIKQTLKQFPTIKDVVISINGQTEVILQP</sequence>
<gene>
    <name evidence="3" type="ORF">US42_C0008G0009</name>
</gene>
<feature type="transmembrane region" description="Helical" evidence="1">
    <location>
        <begin position="7"/>
        <end position="25"/>
    </location>
</feature>
<dbReference type="EMBL" id="LBSX01000008">
    <property type="protein sequence ID" value="KKQ27498.1"/>
    <property type="molecule type" value="Genomic_DNA"/>
</dbReference>
<dbReference type="Pfam" id="PF10648">
    <property type="entry name" value="Gmad2"/>
    <property type="match status" value="1"/>
</dbReference>
<dbReference type="Pfam" id="PF10646">
    <property type="entry name" value="Germane"/>
    <property type="match status" value="1"/>
</dbReference>
<accession>A0A0G0G8S0</accession>
<keyword evidence="1" id="KW-0812">Transmembrane</keyword>
<dbReference type="PATRIC" id="fig|1619046.3.peg.531"/>
<feature type="domain" description="GerMN" evidence="2">
    <location>
        <begin position="213"/>
        <end position="304"/>
    </location>
</feature>
<evidence type="ECO:0000259" key="2">
    <source>
        <dbReference type="SMART" id="SM00909"/>
    </source>
</evidence>
<dbReference type="STRING" id="1619046.US42_C0008G0009"/>
<dbReference type="InterPro" id="IPR018911">
    <property type="entry name" value="Gmad2_Ig-like_dom"/>
</dbReference>
<evidence type="ECO:0000313" key="3">
    <source>
        <dbReference type="EMBL" id="KKQ27498.1"/>
    </source>
</evidence>
<dbReference type="InterPro" id="IPR019606">
    <property type="entry name" value="GerMN"/>
</dbReference>
<keyword evidence="1" id="KW-0472">Membrane</keyword>
<organism evidence="3 4">
    <name type="scientific">Candidatus Magasanikbacteria bacterium GW2011_GWC2_37_14</name>
    <dbReference type="NCBI Taxonomy" id="1619046"/>
    <lineage>
        <taxon>Bacteria</taxon>
        <taxon>Candidatus Magasanikiibacteriota</taxon>
    </lineage>
</organism>
<name>A0A0G0G8S0_9BACT</name>
<dbReference type="AlphaFoldDB" id="A0A0G0G8S0"/>
<protein>
    <recommendedName>
        <fullName evidence="2">GerMN domain-containing protein</fullName>
    </recommendedName>
</protein>
<dbReference type="Proteomes" id="UP000034849">
    <property type="component" value="Unassembled WGS sequence"/>
</dbReference>
<proteinExistence type="predicted"/>